<gene>
    <name evidence="11" type="ORF">J437_LFUL010788</name>
</gene>
<evidence type="ECO:0000256" key="2">
    <source>
        <dbReference type="ARBA" id="ARBA00008661"/>
    </source>
</evidence>
<evidence type="ECO:0000256" key="5">
    <source>
        <dbReference type="ARBA" id="ARBA00022692"/>
    </source>
</evidence>
<dbReference type="Pfam" id="PF01762">
    <property type="entry name" value="Galactosyl_T"/>
    <property type="match status" value="2"/>
</dbReference>
<comment type="similarity">
    <text evidence="2 10">Belongs to the glycosyltransferase 31 family.</text>
</comment>
<evidence type="ECO:0000256" key="6">
    <source>
        <dbReference type="ARBA" id="ARBA00022968"/>
    </source>
</evidence>
<keyword evidence="3 10" id="KW-0328">Glycosyltransferase</keyword>
<feature type="transmembrane region" description="Helical" evidence="10">
    <location>
        <begin position="16"/>
        <end position="37"/>
    </location>
</feature>
<evidence type="ECO:0000256" key="8">
    <source>
        <dbReference type="ARBA" id="ARBA00023034"/>
    </source>
</evidence>
<evidence type="ECO:0000313" key="12">
    <source>
        <dbReference type="Proteomes" id="UP000792457"/>
    </source>
</evidence>
<comment type="subcellular location">
    <subcellularLocation>
        <location evidence="1 10">Golgi apparatus membrane</location>
        <topology evidence="1 10">Single-pass type II membrane protein</topology>
    </subcellularLocation>
</comment>
<dbReference type="EMBL" id="KZ308428">
    <property type="protein sequence ID" value="KAG8229445.1"/>
    <property type="molecule type" value="Genomic_DNA"/>
</dbReference>
<evidence type="ECO:0000313" key="11">
    <source>
        <dbReference type="EMBL" id="KAG8229445.1"/>
    </source>
</evidence>
<evidence type="ECO:0000256" key="10">
    <source>
        <dbReference type="RuleBase" id="RU363063"/>
    </source>
</evidence>
<evidence type="ECO:0000256" key="7">
    <source>
        <dbReference type="ARBA" id="ARBA00022989"/>
    </source>
</evidence>
<dbReference type="GO" id="GO:0016758">
    <property type="term" value="F:hexosyltransferase activity"/>
    <property type="evidence" value="ECO:0007669"/>
    <property type="project" value="InterPro"/>
</dbReference>
<proteinExistence type="inferred from homology"/>
<keyword evidence="7 10" id="KW-1133">Transmembrane helix</keyword>
<reference evidence="11" key="2">
    <citation type="submission" date="2017-10" db="EMBL/GenBank/DDBJ databases">
        <title>Ladona fulva Genome sequencing and assembly.</title>
        <authorList>
            <person name="Murali S."/>
            <person name="Richards S."/>
            <person name="Bandaranaike D."/>
            <person name="Bellair M."/>
            <person name="Blankenburg K."/>
            <person name="Chao H."/>
            <person name="Dinh H."/>
            <person name="Doddapaneni H."/>
            <person name="Dugan-Rocha S."/>
            <person name="Elkadiri S."/>
            <person name="Gnanaolivu R."/>
            <person name="Hernandez B."/>
            <person name="Skinner E."/>
            <person name="Javaid M."/>
            <person name="Lee S."/>
            <person name="Li M."/>
            <person name="Ming W."/>
            <person name="Munidasa M."/>
            <person name="Muniz J."/>
            <person name="Nguyen L."/>
            <person name="Hughes D."/>
            <person name="Osuji N."/>
            <person name="Pu L.-L."/>
            <person name="Puazo M."/>
            <person name="Qu C."/>
            <person name="Quiroz J."/>
            <person name="Raj R."/>
            <person name="Weissenberger G."/>
            <person name="Xin Y."/>
            <person name="Zou X."/>
            <person name="Han Y."/>
            <person name="Worley K."/>
            <person name="Muzny D."/>
            <person name="Gibbs R."/>
        </authorList>
    </citation>
    <scope>NUCLEOTIDE SEQUENCE</scope>
    <source>
        <strain evidence="11">Sampled in the wild</strain>
    </source>
</reference>
<keyword evidence="5 10" id="KW-0812">Transmembrane</keyword>
<evidence type="ECO:0000256" key="9">
    <source>
        <dbReference type="ARBA" id="ARBA00023136"/>
    </source>
</evidence>
<keyword evidence="6 10" id="KW-0735">Signal-anchor</keyword>
<dbReference type="Proteomes" id="UP000792457">
    <property type="component" value="Unassembled WGS sequence"/>
</dbReference>
<keyword evidence="12" id="KW-1185">Reference proteome</keyword>
<dbReference type="PANTHER" id="PTHR11214:SF349">
    <property type="entry name" value="BETA-1,3-GALACTOSYLTRANSFERASE BRN"/>
    <property type="match status" value="1"/>
</dbReference>
<protein>
    <recommendedName>
        <fullName evidence="10">Hexosyltransferase</fullName>
        <ecNumber evidence="10">2.4.1.-</ecNumber>
    </recommendedName>
</protein>
<sequence>MRMSVRTFTRLKFLKYAFITLIVTYVLNFFGIFTHIFEKEYTTNFKYPYEGDINNFVDQLDAGEKPAIPPLNVYNYSFILSSDHKCKKDASSPRLVYLVKSSLVNFNQRLAIRNSWGFEGRFSDVIIRRVFLLGVSKNDPALQKQIVKEHLKYRDIVQANFIDDYYNNTIKTMMGFKWVMDYCPHSLVYFFSDDDMYVSTKNVLRFIRNPTHYPHYLENPVLSMDHHRKKRETLDSELRVLNASISRNRLVQNFHSSQIVPNDTKIGLKLSKDTSAINNVSSSNFLTILNGSLSSQSRKSLQIMDFDLPEDALLWAGYVFISSPHRHRSSRWYVSLSEYPYAQWPPYVTAGAYVLSRNALRLLYFASMYTKHFKFDDIYLGIAASKIGLEPYHCEDFYFYKKDYNVHTYRYVIASHGYDNPRELLDVWNEQRSAGNA</sequence>
<evidence type="ECO:0000256" key="1">
    <source>
        <dbReference type="ARBA" id="ARBA00004323"/>
    </source>
</evidence>
<dbReference type="GO" id="GO:0006493">
    <property type="term" value="P:protein O-linked glycosylation"/>
    <property type="evidence" value="ECO:0007669"/>
    <property type="project" value="TreeGrafter"/>
</dbReference>
<dbReference type="AlphaFoldDB" id="A0A8K0NYT6"/>
<organism evidence="11 12">
    <name type="scientific">Ladona fulva</name>
    <name type="common">Scarce chaser dragonfly</name>
    <name type="synonym">Libellula fulva</name>
    <dbReference type="NCBI Taxonomy" id="123851"/>
    <lineage>
        <taxon>Eukaryota</taxon>
        <taxon>Metazoa</taxon>
        <taxon>Ecdysozoa</taxon>
        <taxon>Arthropoda</taxon>
        <taxon>Hexapoda</taxon>
        <taxon>Insecta</taxon>
        <taxon>Pterygota</taxon>
        <taxon>Palaeoptera</taxon>
        <taxon>Odonata</taxon>
        <taxon>Epiprocta</taxon>
        <taxon>Anisoptera</taxon>
        <taxon>Libelluloidea</taxon>
        <taxon>Libellulidae</taxon>
        <taxon>Ladona</taxon>
    </lineage>
</organism>
<evidence type="ECO:0000256" key="4">
    <source>
        <dbReference type="ARBA" id="ARBA00022679"/>
    </source>
</evidence>
<accession>A0A8K0NYT6</accession>
<dbReference type="PANTHER" id="PTHR11214">
    <property type="entry name" value="BETA-1,3-N-ACETYLGLUCOSAMINYLTRANSFERASE"/>
    <property type="match status" value="1"/>
</dbReference>
<keyword evidence="4" id="KW-0808">Transferase</keyword>
<evidence type="ECO:0000256" key="3">
    <source>
        <dbReference type="ARBA" id="ARBA00022676"/>
    </source>
</evidence>
<keyword evidence="9 10" id="KW-0472">Membrane</keyword>
<dbReference type="GO" id="GO:0008194">
    <property type="term" value="F:UDP-glycosyltransferase activity"/>
    <property type="evidence" value="ECO:0007669"/>
    <property type="project" value="TreeGrafter"/>
</dbReference>
<reference evidence="11" key="1">
    <citation type="submission" date="2013-04" db="EMBL/GenBank/DDBJ databases">
        <authorList>
            <person name="Qu J."/>
            <person name="Murali S.C."/>
            <person name="Bandaranaike D."/>
            <person name="Bellair M."/>
            <person name="Blankenburg K."/>
            <person name="Chao H."/>
            <person name="Dinh H."/>
            <person name="Doddapaneni H."/>
            <person name="Downs B."/>
            <person name="Dugan-Rocha S."/>
            <person name="Elkadiri S."/>
            <person name="Gnanaolivu R.D."/>
            <person name="Hernandez B."/>
            <person name="Javaid M."/>
            <person name="Jayaseelan J.C."/>
            <person name="Lee S."/>
            <person name="Li M."/>
            <person name="Ming W."/>
            <person name="Munidasa M."/>
            <person name="Muniz J."/>
            <person name="Nguyen L."/>
            <person name="Ongeri F."/>
            <person name="Osuji N."/>
            <person name="Pu L.-L."/>
            <person name="Puazo M."/>
            <person name="Qu C."/>
            <person name="Quiroz J."/>
            <person name="Raj R."/>
            <person name="Weissenberger G."/>
            <person name="Xin Y."/>
            <person name="Zou X."/>
            <person name="Han Y."/>
            <person name="Richards S."/>
            <person name="Worley K."/>
            <person name="Muzny D."/>
            <person name="Gibbs R."/>
        </authorList>
    </citation>
    <scope>NUCLEOTIDE SEQUENCE</scope>
    <source>
        <strain evidence="11">Sampled in the wild</strain>
    </source>
</reference>
<dbReference type="OrthoDB" id="5957813at2759"/>
<comment type="caution">
    <text evidence="11">The sequence shown here is derived from an EMBL/GenBank/DDBJ whole genome shotgun (WGS) entry which is preliminary data.</text>
</comment>
<keyword evidence="8 10" id="KW-0333">Golgi apparatus</keyword>
<dbReference type="InterPro" id="IPR002659">
    <property type="entry name" value="Glyco_trans_31"/>
</dbReference>
<dbReference type="Gene3D" id="3.90.550.50">
    <property type="match status" value="1"/>
</dbReference>
<name>A0A8K0NYT6_LADFU</name>
<dbReference type="EC" id="2.4.1.-" evidence="10"/>
<dbReference type="GO" id="GO:0000139">
    <property type="term" value="C:Golgi membrane"/>
    <property type="evidence" value="ECO:0007669"/>
    <property type="project" value="UniProtKB-SubCell"/>
</dbReference>